<comment type="caution">
    <text evidence="2">The sequence shown here is derived from an EMBL/GenBank/DDBJ whole genome shotgun (WGS) entry which is preliminary data.</text>
</comment>
<keyword evidence="1" id="KW-0812">Transmembrane</keyword>
<accession>A0ABU0U4A2</accession>
<protein>
    <submittedName>
        <fullName evidence="2">Pyridoxamine 5'-phosphate oxidase family protein</fullName>
    </submittedName>
</protein>
<name>A0ABU0U4A2_9SPHI</name>
<proteinExistence type="predicted"/>
<feature type="transmembrane region" description="Helical" evidence="1">
    <location>
        <begin position="6"/>
        <end position="26"/>
    </location>
</feature>
<dbReference type="Proteomes" id="UP001244640">
    <property type="component" value="Unassembled WGS sequence"/>
</dbReference>
<dbReference type="EMBL" id="JAUTBA010000001">
    <property type="protein sequence ID" value="MDQ1149780.1"/>
    <property type="molecule type" value="Genomic_DNA"/>
</dbReference>
<evidence type="ECO:0000313" key="3">
    <source>
        <dbReference type="Proteomes" id="UP001244640"/>
    </source>
</evidence>
<keyword evidence="1" id="KW-1133">Transmembrane helix</keyword>
<keyword evidence="3" id="KW-1185">Reference proteome</keyword>
<sequence>MSIFTDLPIARCIIFMLNNGAIIYFLKNTKSLFHIVEKGFDLNLLSVHN</sequence>
<organism evidence="2 3">
    <name type="scientific">Sphingobacterium zeae</name>
    <dbReference type="NCBI Taxonomy" id="1776859"/>
    <lineage>
        <taxon>Bacteria</taxon>
        <taxon>Pseudomonadati</taxon>
        <taxon>Bacteroidota</taxon>
        <taxon>Sphingobacteriia</taxon>
        <taxon>Sphingobacteriales</taxon>
        <taxon>Sphingobacteriaceae</taxon>
        <taxon>Sphingobacterium</taxon>
    </lineage>
</organism>
<keyword evidence="1" id="KW-0472">Membrane</keyword>
<reference evidence="2 3" key="1">
    <citation type="submission" date="2023-07" db="EMBL/GenBank/DDBJ databases">
        <title>Functional and genomic diversity of the sorghum phyllosphere microbiome.</title>
        <authorList>
            <person name="Shade A."/>
        </authorList>
    </citation>
    <scope>NUCLEOTIDE SEQUENCE [LARGE SCALE GENOMIC DNA]</scope>
    <source>
        <strain evidence="2 3">SORGH_AS_0892</strain>
    </source>
</reference>
<evidence type="ECO:0000256" key="1">
    <source>
        <dbReference type="SAM" id="Phobius"/>
    </source>
</evidence>
<gene>
    <name evidence="2" type="ORF">QE382_001764</name>
</gene>
<evidence type="ECO:0000313" key="2">
    <source>
        <dbReference type="EMBL" id="MDQ1149780.1"/>
    </source>
</evidence>